<dbReference type="GO" id="GO:0020037">
    <property type="term" value="F:heme binding"/>
    <property type="evidence" value="ECO:0007669"/>
    <property type="project" value="InterPro"/>
</dbReference>
<keyword evidence="1" id="KW-0812">Transmembrane</keyword>
<sequence length="276" mass="30676">MLIAGTWGALLLYIISWISGLFSSNLVQPSGSRFQVWTDVTGMRTAWLIHTVTLLGLLWTKAVWPSTFVSDILSVAAWGSMVGVQAFPERLPSLVNTSIVRFFVILLLGLSLIISQRQMPAGSLLLEQTWFYHVLLGSHIIILLAGDIMLGVACVASIIFLYQEHHLKTKLMSSLTLRFPALGTLDRLSWQGILWGFLALSIGLMLGILINSDDHSLLANLRFGSSISAWCVFATLLLFHQLHAVRSRWITIWCVVGFVLALMSLIVEMLRLNIAE</sequence>
<accession>A0A381QQD7</accession>
<dbReference type="GO" id="GO:0017004">
    <property type="term" value="P:cytochrome complex assembly"/>
    <property type="evidence" value="ECO:0007669"/>
    <property type="project" value="InterPro"/>
</dbReference>
<reference evidence="3" key="1">
    <citation type="submission" date="2018-05" db="EMBL/GenBank/DDBJ databases">
        <authorList>
            <person name="Lanie J.A."/>
            <person name="Ng W.-L."/>
            <person name="Kazmierczak K.M."/>
            <person name="Andrzejewski T.M."/>
            <person name="Davidsen T.M."/>
            <person name="Wayne K.J."/>
            <person name="Tettelin H."/>
            <person name="Glass J.I."/>
            <person name="Rusch D."/>
            <person name="Podicherti R."/>
            <person name="Tsui H.-C.T."/>
            <person name="Winkler M.E."/>
        </authorList>
    </citation>
    <scope>NUCLEOTIDE SEQUENCE</scope>
</reference>
<feature type="transmembrane region" description="Helical" evidence="1">
    <location>
        <begin position="45"/>
        <end position="62"/>
    </location>
</feature>
<keyword evidence="1" id="KW-0472">Membrane</keyword>
<name>A0A381QQD7_9ZZZZ</name>
<feature type="transmembrane region" description="Helical" evidence="1">
    <location>
        <begin position="6"/>
        <end position="24"/>
    </location>
</feature>
<gene>
    <name evidence="3" type="ORF">METZ01_LOCUS34415</name>
</gene>
<dbReference type="EMBL" id="UINC01001472">
    <property type="protein sequence ID" value="SUZ81561.1"/>
    <property type="molecule type" value="Genomic_DNA"/>
</dbReference>
<dbReference type="AlphaFoldDB" id="A0A381QQD7"/>
<keyword evidence="1" id="KW-1133">Transmembrane helix</keyword>
<evidence type="ECO:0000256" key="1">
    <source>
        <dbReference type="SAM" id="Phobius"/>
    </source>
</evidence>
<feature type="domain" description="Cytochrome c assembly protein" evidence="2">
    <location>
        <begin position="92"/>
        <end position="268"/>
    </location>
</feature>
<feature type="transmembrane region" description="Helical" evidence="1">
    <location>
        <begin position="136"/>
        <end position="162"/>
    </location>
</feature>
<organism evidence="3">
    <name type="scientific">marine metagenome</name>
    <dbReference type="NCBI Taxonomy" id="408172"/>
    <lineage>
        <taxon>unclassified sequences</taxon>
        <taxon>metagenomes</taxon>
        <taxon>ecological metagenomes</taxon>
    </lineage>
</organism>
<proteinExistence type="predicted"/>
<evidence type="ECO:0000313" key="3">
    <source>
        <dbReference type="EMBL" id="SUZ81561.1"/>
    </source>
</evidence>
<dbReference type="InterPro" id="IPR002541">
    <property type="entry name" value="Cyt_c_assembly"/>
</dbReference>
<protein>
    <recommendedName>
        <fullName evidence="2">Cytochrome c assembly protein domain-containing protein</fullName>
    </recommendedName>
</protein>
<dbReference type="Pfam" id="PF01578">
    <property type="entry name" value="Cytochrom_C_asm"/>
    <property type="match status" value="1"/>
</dbReference>
<feature type="transmembrane region" description="Helical" evidence="1">
    <location>
        <begin position="250"/>
        <end position="270"/>
    </location>
</feature>
<evidence type="ECO:0000259" key="2">
    <source>
        <dbReference type="Pfam" id="PF01578"/>
    </source>
</evidence>
<feature type="transmembrane region" description="Helical" evidence="1">
    <location>
        <begin position="192"/>
        <end position="211"/>
    </location>
</feature>
<feature type="transmembrane region" description="Helical" evidence="1">
    <location>
        <begin position="217"/>
        <end position="238"/>
    </location>
</feature>
<feature type="transmembrane region" description="Helical" evidence="1">
    <location>
        <begin position="99"/>
        <end position="116"/>
    </location>
</feature>